<dbReference type="HAMAP" id="MF_00032">
    <property type="entry name" value="eIF_6"/>
    <property type="match status" value="1"/>
</dbReference>
<comment type="function">
    <text evidence="5">Binds to the 60S ribosomal subunit and prevents its association with the 40S ribosomal subunit to form the 80S initiation complex in the cytoplasm. May also be involved in ribosome biogenesis.</text>
</comment>
<dbReference type="Pfam" id="PF01912">
    <property type="entry name" value="eIF-6"/>
    <property type="match status" value="1"/>
</dbReference>
<comment type="subunit">
    <text evidence="5">Monomer. Associates with the 60S ribosomal subunit.</text>
</comment>
<accession>E9BTF5</accession>
<dbReference type="Proteomes" id="UP000274082">
    <property type="component" value="Chromosome 36"/>
</dbReference>
<evidence type="ECO:0000313" key="11">
    <source>
        <dbReference type="Proteomes" id="UP000008980"/>
    </source>
</evidence>
<dbReference type="Proteomes" id="UP000008980">
    <property type="component" value="Chromosome 36"/>
</dbReference>
<dbReference type="SMART" id="SM00654">
    <property type="entry name" value="eIF6"/>
    <property type="match status" value="1"/>
</dbReference>
<reference evidence="14" key="7">
    <citation type="submission" date="2019-02" db="EMBL/GenBank/DDBJ databases">
        <title>FDA dAtabase for Regulatory Grade micrObial Sequences (FDA-ARGOS): Supporting development and validation of Infectious Disease Dx tests.</title>
        <authorList>
            <person name="Duncan R."/>
            <person name="Fisher C."/>
            <person name="Tallon L."/>
            <person name="Sadzewicz L."/>
            <person name="Sengamalay N."/>
            <person name="Ott S."/>
            <person name="Godinez A."/>
            <person name="Nagaraj S."/>
            <person name="Vavikolanu K."/>
            <person name="Vyas G."/>
            <person name="Nadendla S."/>
            <person name="Aluvathingal J."/>
            <person name="Sichtig H."/>
        </authorList>
    </citation>
    <scope>NUCLEOTIDE SEQUENCE [LARGE SCALE GENOMIC DNA]</scope>
    <source>
        <strain evidence="14">FDAARGOS_360</strain>
    </source>
</reference>
<dbReference type="EMBL" id="RHLC01000054">
    <property type="protein sequence ID" value="TPP48210.1"/>
    <property type="molecule type" value="Genomic_DNA"/>
</dbReference>
<organism evidence="6 12">
    <name type="scientific">Leishmania donovani</name>
    <dbReference type="NCBI Taxonomy" id="5661"/>
    <lineage>
        <taxon>Eukaryota</taxon>
        <taxon>Discoba</taxon>
        <taxon>Euglenozoa</taxon>
        <taxon>Kinetoplastea</taxon>
        <taxon>Metakinetoplastina</taxon>
        <taxon>Trypanosomatida</taxon>
        <taxon>Trypanosomatidae</taxon>
        <taxon>Leishmaniinae</taxon>
        <taxon>Leishmania</taxon>
    </lineage>
</organism>
<keyword evidence="2 5" id="KW-0396">Initiation factor</keyword>
<dbReference type="EMBL" id="CP029535">
    <property type="protein sequence ID" value="AYU83439.1"/>
    <property type="molecule type" value="Genomic_DNA"/>
</dbReference>
<reference evidence="9" key="6">
    <citation type="submission" date="2019-02" db="EMBL/GenBank/DDBJ databases">
        <title>FDA dAtabase for Regulatory Grade micrObial Sequences (FDA-ARGOS): Supporting development and validation of Infectious Disease Dx tests.</title>
        <authorList>
            <person name="Duncan R."/>
            <person name="Fisher C."/>
            <person name="Tallon L.J."/>
            <person name="Sadzewicz L."/>
            <person name="Sengamalay N."/>
            <person name="Ott S."/>
            <person name="Godinez A."/>
            <person name="Nagaraj S."/>
            <person name="Nadendla S."/>
            <person name="Sichtig H."/>
        </authorList>
    </citation>
    <scope>NUCLEOTIDE SEQUENCE</scope>
    <source>
        <strain evidence="9">FDAARGOS_360</strain>
        <strain evidence="10">FDAARGOS_361</strain>
    </source>
</reference>
<dbReference type="Proteomes" id="UP000318447">
    <property type="component" value="Unassembled WGS sequence"/>
</dbReference>
<evidence type="ECO:0000313" key="14">
    <source>
        <dbReference type="Proteomes" id="UP000318821"/>
    </source>
</evidence>
<keyword evidence="4 5" id="KW-0539">Nucleus</keyword>
<dbReference type="EMBL" id="FR799623">
    <property type="protein sequence ID" value="CBZ38534.1"/>
    <property type="molecule type" value="Genomic_DNA"/>
</dbReference>
<evidence type="ECO:0000313" key="12">
    <source>
        <dbReference type="Proteomes" id="UP000274082"/>
    </source>
</evidence>
<comment type="subcellular location">
    <subcellularLocation>
        <location evidence="5">Cytoplasm</location>
    </subcellularLocation>
    <subcellularLocation>
        <location evidence="5">Nucleus</location>
        <location evidence="5">Nucleolus</location>
    </subcellularLocation>
    <text evidence="5">Shuttles between cytoplasm and nucleus/nucleolus.</text>
</comment>
<evidence type="ECO:0000256" key="3">
    <source>
        <dbReference type="ARBA" id="ARBA00022917"/>
    </source>
</evidence>
<gene>
    <name evidence="5" type="primary">EIF6</name>
    <name evidence="9" type="ORF">CGC20_29450</name>
    <name evidence="10" type="ORF">CGC21_12800</name>
    <name evidence="8" type="ORF">LDBPK_360950</name>
    <name evidence="6" type="ORF">LdCL_360014500</name>
    <name evidence="7" type="ORF">LDHU3_36.1250</name>
</gene>
<evidence type="ECO:0000313" key="13">
    <source>
        <dbReference type="Proteomes" id="UP000318447"/>
    </source>
</evidence>
<reference evidence="7" key="8">
    <citation type="submission" date="2020-06" db="EMBL/GenBank/DDBJ databases">
        <authorList>
            <person name="Camacho E."/>
            <person name="Gonzalez-de la Fuente S."/>
            <person name="Rastrojo A."/>
            <person name="Peiro-Pastor R."/>
            <person name="Solana JC."/>
            <person name="Tabera L."/>
            <person name="Gamarro F."/>
            <person name="Carrasco-Ramiro F."/>
            <person name="Requena JM."/>
            <person name="Aguado B."/>
        </authorList>
    </citation>
    <scope>NUCLEOTIDE SEQUENCE</scope>
</reference>
<keyword evidence="5" id="KW-0690">Ribosome biogenesis</keyword>
<protein>
    <recommendedName>
        <fullName evidence="5">Eukaryotic translation initiation factor 6</fullName>
        <shortName evidence="5">eIF-6</shortName>
    </recommendedName>
</protein>
<evidence type="ECO:0000256" key="5">
    <source>
        <dbReference type="HAMAP-Rule" id="MF_03132"/>
    </source>
</evidence>
<dbReference type="VEuPathDB" id="TriTrypDB:LDHU3_36.1250"/>
<dbReference type="InterPro" id="IPR002769">
    <property type="entry name" value="eIF6"/>
</dbReference>
<dbReference type="GeneID" id="13388097"/>
<dbReference type="VEuPathDB" id="TriTrypDB:LdCL_360014500"/>
<dbReference type="SMR" id="A0A3Q8IVS9"/>
<dbReference type="GO" id="GO:0043023">
    <property type="term" value="F:ribosomal large subunit binding"/>
    <property type="evidence" value="ECO:0007669"/>
    <property type="project" value="UniProtKB-UniRule"/>
</dbReference>
<evidence type="ECO:0000313" key="7">
    <source>
        <dbReference type="EMBL" id="CAC5434664.1"/>
    </source>
</evidence>
<dbReference type="CDD" id="cd00527">
    <property type="entry name" value="IF6"/>
    <property type="match status" value="1"/>
</dbReference>
<dbReference type="AlphaFoldDB" id="A0A3Q8IVS9"/>
<keyword evidence="3 5" id="KW-0648">Protein biosynthesis</keyword>
<proteinExistence type="inferred from homology"/>
<dbReference type="RefSeq" id="XP_003865212.1">
    <property type="nucleotide sequence ID" value="XM_003865164.1"/>
</dbReference>
<reference evidence="8 11" key="1">
    <citation type="journal article" date="2011" name="Genome Res.">
        <title>Whole genome sequencing of multiple Leishmania donovani clinical isolates provides insights into population structure and mechanisms of drug resistance.</title>
        <authorList>
            <person name="Downing T."/>
            <person name="Imamura H."/>
            <person name="Decuypere S."/>
            <person name="Clark T.G."/>
            <person name="Coombs G.H."/>
            <person name="Cotton J.A."/>
            <person name="Hilley J.D."/>
            <person name="de Doncker S."/>
            <person name="Maes I."/>
            <person name="Mottram J.C."/>
            <person name="Quail M.A."/>
            <person name="Rijal S."/>
            <person name="Sanders M."/>
            <person name="Schonian G."/>
            <person name="Stark O."/>
            <person name="Sundar S."/>
            <person name="Vanaerschot M."/>
            <person name="Hertz-Fowler C."/>
            <person name="Dujardin J.C."/>
            <person name="Berriman M."/>
        </authorList>
    </citation>
    <scope>NUCLEOTIDE SEQUENCE [LARGE SCALE GENOMIC DNA]</scope>
    <source>
        <strain evidence="8 11">BPK282A1</strain>
    </source>
</reference>
<evidence type="ECO:0000313" key="9">
    <source>
        <dbReference type="EMBL" id="TPP42348.1"/>
    </source>
</evidence>
<sequence>MTLRTRFESSDDIGVFSRLTNAYCLVAAGASQNFYSVFEQELANHICVVYTSIGDARVIGRLTVGNRHGLIVPSITTDQELQHLRNSLPDSVKVQRVEERLSALGNCVVCNDHVALIHTDLSRETEEVIRDTLQVQTFRTSIAENALVGSYAVATNKGCMVHPKTPAQDMDEISSLLQVPVVAGTINRGNAAIGSGLVVNDWAAFCGLNTTATEITVVERIFQLRREAAGGDEGNLLQNVRETLVDELA</sequence>
<dbReference type="Proteomes" id="UP000318821">
    <property type="component" value="Unassembled WGS sequence"/>
</dbReference>
<accession>A0A3Q8IVS9</accession>
<dbReference type="OMA" id="WCAFCGM"/>
<keyword evidence="1 5" id="KW-0963">Cytoplasm</keyword>
<comment type="similarity">
    <text evidence="5">Belongs to the eIF-6 family.</text>
</comment>
<dbReference type="KEGG" id="ldo:LDBPK_360950"/>
<evidence type="ECO:0000256" key="1">
    <source>
        <dbReference type="ARBA" id="ARBA00022490"/>
    </source>
</evidence>
<reference evidence="6 12" key="4">
    <citation type="journal article" date="2018" name="Sci. Rep.">
        <title>A complete Leishmania donovani reference genome identifies novel genetic variations associated with virulence.</title>
        <authorList>
            <person name="Lypaczewski P."/>
            <person name="Hoshizaki J."/>
            <person name="Zhang W.-W."/>
            <person name="McCall L.-I."/>
            <person name="Torcivia-Rodriguez J."/>
            <person name="Simonyan V."/>
            <person name="Kaur A."/>
            <person name="Dewar K."/>
            <person name="Matlashewski G."/>
        </authorList>
    </citation>
    <scope>NUCLEOTIDE SEQUENCE [LARGE SCALE GENOMIC DNA]</scope>
    <source>
        <strain evidence="6 12">LdCL</strain>
    </source>
</reference>
<dbReference type="PIRSF" id="PIRSF006413">
    <property type="entry name" value="IF-6"/>
    <property type="match status" value="1"/>
</dbReference>
<dbReference type="Gene3D" id="3.75.10.10">
    <property type="entry name" value="L-arginine/glycine Amidinotransferase, Chain A"/>
    <property type="match status" value="1"/>
</dbReference>
<dbReference type="EMBL" id="LR812656">
    <property type="protein sequence ID" value="CAC5434664.1"/>
    <property type="molecule type" value="Genomic_DNA"/>
</dbReference>
<reference evidence="11" key="3">
    <citation type="submission" date="2011-02" db="EMBL/GenBank/DDBJ databases">
        <title>Whole genome sequencing of Leishmania donovani clinical lines reveals dynamic variation related to drug resistance.</title>
        <authorList>
            <person name="Downing T."/>
            <person name="Imamura H."/>
            <person name="Sanders M."/>
            <person name="Decuypere S."/>
            <person name="Hertz-Fowler C."/>
            <person name="Clark T.G."/>
            <person name="Rijal S."/>
            <person name="Sundar S."/>
            <person name="Quail M.A."/>
            <person name="De Doncker S."/>
            <person name="Maes I."/>
            <person name="Vanaerschot M."/>
            <person name="Stark O."/>
            <person name="Schonian G."/>
            <person name="Dujardin J.C."/>
            <person name="Berriman M."/>
        </authorList>
    </citation>
    <scope>NUCLEOTIDE SEQUENCE [LARGE SCALE GENOMIC DNA]</scope>
    <source>
        <strain evidence="11">BPK282A1</strain>
    </source>
</reference>
<reference evidence="13" key="5">
    <citation type="submission" date="2019-02" db="EMBL/GenBank/DDBJ databases">
        <title>FDA dAtabase for Regulatory Grade micrObial Sequences (FDA-ARGOS): Supporting development and validation of Infectious Disease Dx tests.</title>
        <authorList>
            <person name="Duncan R."/>
            <person name="Fisher C."/>
            <person name="Tallon L."/>
            <person name="Sadzewicz L."/>
            <person name="Sengamalay N."/>
            <person name="Ott S."/>
            <person name="Godinez A."/>
            <person name="Nagaraj S."/>
            <person name="Vavikolanu K."/>
            <person name="Nadendla S."/>
            <person name="Aluvathingal J."/>
            <person name="Sichtig H."/>
        </authorList>
    </citation>
    <scope>NUCLEOTIDE SEQUENCE [LARGE SCALE GENOMIC DNA]</scope>
    <source>
        <strain evidence="13">FDAARGOS_361</strain>
    </source>
</reference>
<evidence type="ECO:0000313" key="8">
    <source>
        <dbReference type="EMBL" id="CBZ38534.1"/>
    </source>
</evidence>
<dbReference type="SUPFAM" id="SSF55909">
    <property type="entry name" value="Pentein"/>
    <property type="match status" value="1"/>
</dbReference>
<dbReference type="FunFam" id="3.75.10.10:FF:000001">
    <property type="entry name" value="Eukaryotic translation initiation factor 6"/>
    <property type="match status" value="1"/>
</dbReference>
<dbReference type="GO" id="GO:0003743">
    <property type="term" value="F:translation initiation factor activity"/>
    <property type="evidence" value="ECO:0007669"/>
    <property type="project" value="UniProtKB-UniRule"/>
</dbReference>
<evidence type="ECO:0000256" key="4">
    <source>
        <dbReference type="ARBA" id="ARBA00023242"/>
    </source>
</evidence>
<evidence type="ECO:0000313" key="6">
    <source>
        <dbReference type="EMBL" id="AYU83439.1"/>
    </source>
</evidence>
<dbReference type="VEuPathDB" id="TriTrypDB:LdBPK_360950.1"/>
<evidence type="ECO:0000256" key="2">
    <source>
        <dbReference type="ARBA" id="ARBA00022540"/>
    </source>
</evidence>
<dbReference type="OrthoDB" id="4155914at2759"/>
<dbReference type="NCBIfam" id="TIGR00323">
    <property type="entry name" value="eIF-6"/>
    <property type="match status" value="1"/>
</dbReference>
<dbReference type="Proteomes" id="UP000601710">
    <property type="component" value="Chromosome 36"/>
</dbReference>
<dbReference type="GO" id="GO:0042256">
    <property type="term" value="P:cytosolic ribosome assembly"/>
    <property type="evidence" value="ECO:0007669"/>
    <property type="project" value="UniProtKB-UniRule"/>
</dbReference>
<dbReference type="GO" id="GO:0005737">
    <property type="term" value="C:cytoplasm"/>
    <property type="evidence" value="ECO:0007669"/>
    <property type="project" value="UniProtKB-SubCell"/>
</dbReference>
<dbReference type="PANTHER" id="PTHR10784">
    <property type="entry name" value="TRANSLATION INITIATION FACTOR 6"/>
    <property type="match status" value="1"/>
</dbReference>
<dbReference type="GO" id="GO:0042273">
    <property type="term" value="P:ribosomal large subunit biogenesis"/>
    <property type="evidence" value="ECO:0007669"/>
    <property type="project" value="UniProtKB-UniRule"/>
</dbReference>
<dbReference type="EMBL" id="RHLD01000002">
    <property type="protein sequence ID" value="TPP42348.1"/>
    <property type="molecule type" value="Genomic_DNA"/>
</dbReference>
<reference evidence="8" key="2">
    <citation type="submission" date="2011-01" db="EMBL/GenBank/DDBJ databases">
        <authorList>
            <person name="Zhao B.P."/>
            <person name="Ren Z.A."/>
            <person name="Li C.D."/>
        </authorList>
    </citation>
    <scope>NUCLEOTIDE SEQUENCE</scope>
    <source>
        <strain evidence="8">BPK282A1</strain>
    </source>
</reference>
<keyword evidence="12" id="KW-1185">Reference proteome</keyword>
<dbReference type="GO" id="GO:0005730">
    <property type="term" value="C:nucleolus"/>
    <property type="evidence" value="ECO:0007669"/>
    <property type="project" value="UniProtKB-SubCell"/>
</dbReference>
<evidence type="ECO:0000313" key="10">
    <source>
        <dbReference type="EMBL" id="TPP48210.1"/>
    </source>
</evidence>
<name>A0A3Q8IVS9_LEIDO</name>